<feature type="binding site" evidence="13">
    <location>
        <begin position="98"/>
        <end position="101"/>
    </location>
    <ligand>
        <name>substrate</name>
    </ligand>
</feature>
<evidence type="ECO:0000256" key="11">
    <source>
        <dbReference type="ARBA" id="ARBA00032305"/>
    </source>
</evidence>
<keyword evidence="13" id="KW-0460">Magnesium</keyword>
<evidence type="ECO:0000256" key="12">
    <source>
        <dbReference type="ARBA" id="ARBA00047973"/>
    </source>
</evidence>
<evidence type="ECO:0000256" key="13">
    <source>
        <dbReference type="PIRSR" id="PIRSR605493-1"/>
    </source>
</evidence>
<protein>
    <recommendedName>
        <fullName evidence="7">Putative 4-hydroxy-4-methyl-2-oxoglutarate aldolase</fullName>
        <ecNumber evidence="6">4.1.1.112</ecNumber>
        <ecNumber evidence="5">4.1.3.17</ecNumber>
    </recommendedName>
    <alternativeName>
        <fullName evidence="11">Oxaloacetate decarboxylase</fullName>
    </alternativeName>
    <alternativeName>
        <fullName evidence="9">Regulator of ribonuclease activity homolog</fullName>
    </alternativeName>
    <alternativeName>
        <fullName evidence="10">RraA-like protein</fullName>
    </alternativeName>
</protein>
<organism evidence="14 15">
    <name type="scientific">Ruania alkalisoli</name>
    <dbReference type="NCBI Taxonomy" id="2779775"/>
    <lineage>
        <taxon>Bacteria</taxon>
        <taxon>Bacillati</taxon>
        <taxon>Actinomycetota</taxon>
        <taxon>Actinomycetes</taxon>
        <taxon>Micrococcales</taxon>
        <taxon>Ruaniaceae</taxon>
        <taxon>Ruania</taxon>
    </lineage>
</organism>
<dbReference type="GO" id="GO:0047443">
    <property type="term" value="F:4-hydroxy-4-methyl-2-oxoglutarate aldolase activity"/>
    <property type="evidence" value="ECO:0007669"/>
    <property type="project" value="UniProtKB-EC"/>
</dbReference>
<evidence type="ECO:0000256" key="4">
    <source>
        <dbReference type="ARBA" id="ARBA00011233"/>
    </source>
</evidence>
<comment type="subunit">
    <text evidence="4">Homotrimer.</text>
</comment>
<dbReference type="SUPFAM" id="SSF89562">
    <property type="entry name" value="RraA-like"/>
    <property type="match status" value="1"/>
</dbReference>
<evidence type="ECO:0000256" key="9">
    <source>
        <dbReference type="ARBA" id="ARBA00029596"/>
    </source>
</evidence>
<evidence type="ECO:0000313" key="15">
    <source>
        <dbReference type="Proteomes" id="UP000593758"/>
    </source>
</evidence>
<dbReference type="GO" id="GO:0008948">
    <property type="term" value="F:oxaloacetate decarboxylase activity"/>
    <property type="evidence" value="ECO:0007669"/>
    <property type="project" value="UniProtKB-EC"/>
</dbReference>
<dbReference type="GO" id="GO:0046872">
    <property type="term" value="F:metal ion binding"/>
    <property type="evidence" value="ECO:0007669"/>
    <property type="project" value="UniProtKB-KW"/>
</dbReference>
<dbReference type="Proteomes" id="UP000593758">
    <property type="component" value="Chromosome"/>
</dbReference>
<keyword evidence="15" id="KW-1185">Reference proteome</keyword>
<gene>
    <name evidence="14" type="ORF">IM660_00485</name>
</gene>
<feature type="binding site" evidence="13">
    <location>
        <position position="121"/>
    </location>
    <ligand>
        <name>Mg(2+)</name>
        <dbReference type="ChEBI" id="CHEBI:18420"/>
    </ligand>
</feature>
<dbReference type="RefSeq" id="WP_193497507.1">
    <property type="nucleotide sequence ID" value="NZ_CP063169.1"/>
</dbReference>
<dbReference type="KEGG" id="halt:IM660_00485"/>
<dbReference type="Gene3D" id="3.50.30.40">
    <property type="entry name" value="Ribonuclease E inhibitor RraA/RraA-like"/>
    <property type="match status" value="1"/>
</dbReference>
<evidence type="ECO:0000256" key="6">
    <source>
        <dbReference type="ARBA" id="ARBA00012947"/>
    </source>
</evidence>
<evidence type="ECO:0000256" key="7">
    <source>
        <dbReference type="ARBA" id="ARBA00016549"/>
    </source>
</evidence>
<reference evidence="14 15" key="1">
    <citation type="submission" date="2020-10" db="EMBL/GenBank/DDBJ databases">
        <title>Haloactinobacterium sp. RN3S43, a bacterium isolated from saline soil.</title>
        <authorList>
            <person name="Sun J.-Q."/>
        </authorList>
    </citation>
    <scope>NUCLEOTIDE SEQUENCE [LARGE SCALE GENOMIC DNA]</scope>
    <source>
        <strain evidence="14 15">RN3S43</strain>
    </source>
</reference>
<name>A0A7M1STK3_9MICO</name>
<comment type="function">
    <text evidence="8">Catalyzes the aldol cleavage of 4-hydroxy-4-methyl-2-oxoglutarate (HMG) into 2 molecules of pyruvate. Also contains a secondary oxaloacetate (OAA) decarboxylase activity due to the common pyruvate enolate transition state formed following C-C bond cleavage in the retro-aldol and decarboxylation reactions.</text>
</comment>
<comment type="catalytic activity">
    <reaction evidence="1">
        <text>4-hydroxy-4-methyl-2-oxoglutarate = 2 pyruvate</text>
        <dbReference type="Rhea" id="RHEA:22748"/>
        <dbReference type="ChEBI" id="CHEBI:15361"/>
        <dbReference type="ChEBI" id="CHEBI:58276"/>
        <dbReference type="EC" id="4.1.3.17"/>
    </reaction>
</comment>
<dbReference type="EC" id="4.1.3.17" evidence="5"/>
<dbReference type="CDD" id="cd16841">
    <property type="entry name" value="RraA_family"/>
    <property type="match status" value="1"/>
</dbReference>
<dbReference type="Pfam" id="PF03737">
    <property type="entry name" value="RraA-like"/>
    <property type="match status" value="1"/>
</dbReference>
<evidence type="ECO:0000256" key="10">
    <source>
        <dbReference type="ARBA" id="ARBA00030169"/>
    </source>
</evidence>
<dbReference type="PANTHER" id="PTHR33254:SF4">
    <property type="entry name" value="4-HYDROXY-4-METHYL-2-OXOGLUTARATE ALDOLASE 3-RELATED"/>
    <property type="match status" value="1"/>
</dbReference>
<evidence type="ECO:0000256" key="3">
    <source>
        <dbReference type="ARBA" id="ARBA00008621"/>
    </source>
</evidence>
<dbReference type="InterPro" id="IPR036704">
    <property type="entry name" value="RraA/RraA-like_sf"/>
</dbReference>
<comment type="catalytic activity">
    <reaction evidence="12">
        <text>oxaloacetate + H(+) = pyruvate + CO2</text>
        <dbReference type="Rhea" id="RHEA:15641"/>
        <dbReference type="ChEBI" id="CHEBI:15361"/>
        <dbReference type="ChEBI" id="CHEBI:15378"/>
        <dbReference type="ChEBI" id="CHEBI:16452"/>
        <dbReference type="ChEBI" id="CHEBI:16526"/>
        <dbReference type="EC" id="4.1.1.112"/>
    </reaction>
</comment>
<dbReference type="EMBL" id="CP063169">
    <property type="protein sequence ID" value="QOR70835.1"/>
    <property type="molecule type" value="Genomic_DNA"/>
</dbReference>
<dbReference type="AlphaFoldDB" id="A0A7M1STK3"/>
<dbReference type="EC" id="4.1.1.112" evidence="6"/>
<comment type="similarity">
    <text evidence="3">Belongs to the class II aldolase/RraA-like family.</text>
</comment>
<evidence type="ECO:0000256" key="8">
    <source>
        <dbReference type="ARBA" id="ARBA00025046"/>
    </source>
</evidence>
<feature type="binding site" evidence="13">
    <location>
        <position position="120"/>
    </location>
    <ligand>
        <name>substrate</name>
    </ligand>
</feature>
<dbReference type="PANTHER" id="PTHR33254">
    <property type="entry name" value="4-HYDROXY-4-METHYL-2-OXOGLUTARATE ALDOLASE 3-RELATED"/>
    <property type="match status" value="1"/>
</dbReference>
<evidence type="ECO:0000256" key="1">
    <source>
        <dbReference type="ARBA" id="ARBA00001342"/>
    </source>
</evidence>
<comment type="cofactor">
    <cofactor evidence="13">
        <name>Mg(2+)</name>
        <dbReference type="ChEBI" id="CHEBI:18420"/>
    </cofactor>
</comment>
<evidence type="ECO:0000256" key="5">
    <source>
        <dbReference type="ARBA" id="ARBA00012213"/>
    </source>
</evidence>
<evidence type="ECO:0000313" key="14">
    <source>
        <dbReference type="EMBL" id="QOR70835.1"/>
    </source>
</evidence>
<proteinExistence type="inferred from homology"/>
<evidence type="ECO:0000256" key="2">
    <source>
        <dbReference type="ARBA" id="ARBA00001968"/>
    </source>
</evidence>
<keyword evidence="13" id="KW-0479">Metal-binding</keyword>
<comment type="cofactor">
    <cofactor evidence="2">
        <name>a divalent metal cation</name>
        <dbReference type="ChEBI" id="CHEBI:60240"/>
    </cofactor>
</comment>
<sequence>MNAPVAVDLDVVRRELTAAVLSDVLDQQGLRHQALGAGLTLLDQDTTIAGYAFGVHIQRVYDVPAEPFAGLVAALDAIGPDEVFITPTQRATDIAVWGELLSTVCQRRGAAGAITDGLVRDVRAVRELGFPVISGGTIPYDSLGRHEILAHRVPCLIDGVRIEPGDLVVADSDGTVVVPRAIAAWTVQSALQKRRGEHAFRDAVRQGMSATEAFARFGVL</sequence>
<dbReference type="InterPro" id="IPR005493">
    <property type="entry name" value="RraA/RraA-like"/>
</dbReference>
<accession>A0A7M1STK3</accession>